<keyword evidence="2" id="KW-1185">Reference proteome</keyword>
<evidence type="ECO:0000313" key="2">
    <source>
        <dbReference type="Proteomes" id="UP000292445"/>
    </source>
</evidence>
<proteinExistence type="predicted"/>
<protein>
    <submittedName>
        <fullName evidence="1">Uncharacterized protein</fullName>
    </submittedName>
</protein>
<organism evidence="1 2">
    <name type="scientific">Pigmentiphaga kullae</name>
    <dbReference type="NCBI Taxonomy" id="151784"/>
    <lineage>
        <taxon>Bacteria</taxon>
        <taxon>Pseudomonadati</taxon>
        <taxon>Pseudomonadota</taxon>
        <taxon>Betaproteobacteria</taxon>
        <taxon>Burkholderiales</taxon>
        <taxon>Alcaligenaceae</taxon>
        <taxon>Pigmentiphaga</taxon>
    </lineage>
</organism>
<evidence type="ECO:0000313" key="1">
    <source>
        <dbReference type="EMBL" id="RZS77052.1"/>
    </source>
</evidence>
<dbReference type="AlphaFoldDB" id="A0A4V2F2C5"/>
<dbReference type="EMBL" id="SGXC01000004">
    <property type="protein sequence ID" value="RZS77052.1"/>
    <property type="molecule type" value="Genomic_DNA"/>
</dbReference>
<gene>
    <name evidence="1" type="ORF">EV675_5776</name>
</gene>
<name>A0A4V2F2C5_9BURK</name>
<comment type="caution">
    <text evidence="1">The sequence shown here is derived from an EMBL/GenBank/DDBJ whole genome shotgun (WGS) entry which is preliminary data.</text>
</comment>
<reference evidence="1 2" key="1">
    <citation type="submission" date="2019-02" db="EMBL/GenBank/DDBJ databases">
        <title>Genomic Encyclopedia of Type Strains, Phase IV (KMG-IV): sequencing the most valuable type-strain genomes for metagenomic binning, comparative biology and taxonomic classification.</title>
        <authorList>
            <person name="Goeker M."/>
        </authorList>
    </citation>
    <scope>NUCLEOTIDE SEQUENCE [LARGE SCALE GENOMIC DNA]</scope>
    <source>
        <strain evidence="1 2">K24</strain>
    </source>
</reference>
<dbReference type="Proteomes" id="UP000292445">
    <property type="component" value="Unassembled WGS sequence"/>
</dbReference>
<sequence>MRQYQHRAGDLALVSGVQCVELAPVRHVAQRRDARAAQHAL</sequence>
<accession>A0A4V2F2C5</accession>